<sequence length="99" mass="11448">MLQLVTGVKIRWFCYEEIMLGFVLEMLYKIYSQVIGEHKKSAETTLAEHDVTLSNVAYRLNIRPLLRLACSFIFCSSSGFTDMLVQHIPDDKDDMNVKK</sequence>
<keyword evidence="2" id="KW-1185">Reference proteome</keyword>
<name>A0AAV0ZW43_VICFA</name>
<dbReference type="EMBL" id="OX451738">
    <property type="protein sequence ID" value="CAI8602654.1"/>
    <property type="molecule type" value="Genomic_DNA"/>
</dbReference>
<dbReference type="Proteomes" id="UP001157006">
    <property type="component" value="Chromosome 3"/>
</dbReference>
<dbReference type="Gene3D" id="3.90.1430.10">
    <property type="entry name" value="Yeast translation eEF2 (G' domain)"/>
    <property type="match status" value="1"/>
</dbReference>
<accession>A0AAV0ZW43</accession>
<dbReference type="AlphaFoldDB" id="A0AAV0ZW43"/>
<organism evidence="1 2">
    <name type="scientific">Vicia faba</name>
    <name type="common">Broad bean</name>
    <name type="synonym">Faba vulgaris</name>
    <dbReference type="NCBI Taxonomy" id="3906"/>
    <lineage>
        <taxon>Eukaryota</taxon>
        <taxon>Viridiplantae</taxon>
        <taxon>Streptophyta</taxon>
        <taxon>Embryophyta</taxon>
        <taxon>Tracheophyta</taxon>
        <taxon>Spermatophyta</taxon>
        <taxon>Magnoliopsida</taxon>
        <taxon>eudicotyledons</taxon>
        <taxon>Gunneridae</taxon>
        <taxon>Pentapetalae</taxon>
        <taxon>rosids</taxon>
        <taxon>fabids</taxon>
        <taxon>Fabales</taxon>
        <taxon>Fabaceae</taxon>
        <taxon>Papilionoideae</taxon>
        <taxon>50 kb inversion clade</taxon>
        <taxon>NPAAA clade</taxon>
        <taxon>Hologalegina</taxon>
        <taxon>IRL clade</taxon>
        <taxon>Fabeae</taxon>
        <taxon>Vicia</taxon>
    </lineage>
</organism>
<evidence type="ECO:0000313" key="2">
    <source>
        <dbReference type="Proteomes" id="UP001157006"/>
    </source>
</evidence>
<gene>
    <name evidence="1" type="ORF">VFH_III051240</name>
</gene>
<proteinExistence type="predicted"/>
<evidence type="ECO:0000313" key="1">
    <source>
        <dbReference type="EMBL" id="CAI8602654.1"/>
    </source>
</evidence>
<protein>
    <submittedName>
        <fullName evidence="1">Uncharacterized protein</fullName>
    </submittedName>
</protein>
<reference evidence="1 2" key="1">
    <citation type="submission" date="2023-01" db="EMBL/GenBank/DDBJ databases">
        <authorList>
            <person name="Kreplak J."/>
        </authorList>
    </citation>
    <scope>NUCLEOTIDE SEQUENCE [LARGE SCALE GENOMIC DNA]</scope>
</reference>